<dbReference type="EMBL" id="VSRR010092428">
    <property type="protein sequence ID" value="MPC92769.1"/>
    <property type="molecule type" value="Genomic_DNA"/>
</dbReference>
<comment type="caution">
    <text evidence="2">The sequence shown here is derived from an EMBL/GenBank/DDBJ whole genome shotgun (WGS) entry which is preliminary data.</text>
</comment>
<keyword evidence="3" id="KW-1185">Reference proteome</keyword>
<gene>
    <name evidence="2" type="ORF">E2C01_087875</name>
</gene>
<feature type="chain" id="PRO_5022940926" description="Secreted protein" evidence="1">
    <location>
        <begin position="31"/>
        <end position="83"/>
    </location>
</feature>
<feature type="signal peptide" evidence="1">
    <location>
        <begin position="1"/>
        <end position="30"/>
    </location>
</feature>
<protein>
    <recommendedName>
        <fullName evidence="4">Secreted protein</fullName>
    </recommendedName>
</protein>
<evidence type="ECO:0008006" key="4">
    <source>
        <dbReference type="Google" id="ProtNLM"/>
    </source>
</evidence>
<evidence type="ECO:0000313" key="2">
    <source>
        <dbReference type="EMBL" id="MPC92769.1"/>
    </source>
</evidence>
<proteinExistence type="predicted"/>
<dbReference type="OrthoDB" id="5566667at2759"/>
<keyword evidence="1" id="KW-0732">Signal</keyword>
<sequence>MLVTVSLLISCISECKLSFLCFLQIGEVQGCDGALDEREKDIRNHFTNRCSHLYMQLTSATSQAALYQNESLTGPKEWTKCIV</sequence>
<reference evidence="2 3" key="1">
    <citation type="submission" date="2019-05" db="EMBL/GenBank/DDBJ databases">
        <title>Another draft genome of Portunus trituberculatus and its Hox gene families provides insights of decapod evolution.</title>
        <authorList>
            <person name="Jeong J.-H."/>
            <person name="Song I."/>
            <person name="Kim S."/>
            <person name="Choi T."/>
            <person name="Kim D."/>
            <person name="Ryu S."/>
            <person name="Kim W."/>
        </authorList>
    </citation>
    <scope>NUCLEOTIDE SEQUENCE [LARGE SCALE GENOMIC DNA]</scope>
    <source>
        <tissue evidence="2">Muscle</tissue>
    </source>
</reference>
<evidence type="ECO:0000313" key="3">
    <source>
        <dbReference type="Proteomes" id="UP000324222"/>
    </source>
</evidence>
<dbReference type="AlphaFoldDB" id="A0A5B7JD10"/>
<evidence type="ECO:0000256" key="1">
    <source>
        <dbReference type="SAM" id="SignalP"/>
    </source>
</evidence>
<accession>A0A5B7JD10</accession>
<name>A0A5B7JD10_PORTR</name>
<dbReference type="Proteomes" id="UP000324222">
    <property type="component" value="Unassembled WGS sequence"/>
</dbReference>
<organism evidence="2 3">
    <name type="scientific">Portunus trituberculatus</name>
    <name type="common">Swimming crab</name>
    <name type="synonym">Neptunus trituberculatus</name>
    <dbReference type="NCBI Taxonomy" id="210409"/>
    <lineage>
        <taxon>Eukaryota</taxon>
        <taxon>Metazoa</taxon>
        <taxon>Ecdysozoa</taxon>
        <taxon>Arthropoda</taxon>
        <taxon>Crustacea</taxon>
        <taxon>Multicrustacea</taxon>
        <taxon>Malacostraca</taxon>
        <taxon>Eumalacostraca</taxon>
        <taxon>Eucarida</taxon>
        <taxon>Decapoda</taxon>
        <taxon>Pleocyemata</taxon>
        <taxon>Brachyura</taxon>
        <taxon>Eubrachyura</taxon>
        <taxon>Portunoidea</taxon>
        <taxon>Portunidae</taxon>
        <taxon>Portuninae</taxon>
        <taxon>Portunus</taxon>
    </lineage>
</organism>